<dbReference type="PANTHER" id="PTHR44177">
    <property type="entry name" value="TETRATRICOPEPTIDE REPEAT PROTEIN 8"/>
    <property type="match status" value="1"/>
</dbReference>
<dbReference type="GO" id="GO:0097730">
    <property type="term" value="C:non-motile cilium"/>
    <property type="evidence" value="ECO:0007669"/>
    <property type="project" value="TreeGrafter"/>
</dbReference>
<evidence type="ECO:0000313" key="5">
    <source>
        <dbReference type="Proteomes" id="UP000241769"/>
    </source>
</evidence>
<gene>
    <name evidence="4" type="ORF">PROFUN_00623</name>
    <name evidence="3" type="ORF">PROFUN_15822</name>
</gene>
<dbReference type="GO" id="GO:0036064">
    <property type="term" value="C:ciliary basal body"/>
    <property type="evidence" value="ECO:0007669"/>
    <property type="project" value="TreeGrafter"/>
</dbReference>
<proteinExistence type="predicted"/>
<dbReference type="STRING" id="1890364.A0A2P6MUB7"/>
<dbReference type="EMBL" id="MDYQ01000399">
    <property type="protein sequence ID" value="PRP75274.1"/>
    <property type="molecule type" value="Genomic_DNA"/>
</dbReference>
<keyword evidence="5" id="KW-1185">Reference proteome</keyword>
<evidence type="ECO:0000313" key="4">
    <source>
        <dbReference type="EMBL" id="PRP87412.1"/>
    </source>
</evidence>
<dbReference type="Proteomes" id="UP000241769">
    <property type="component" value="Unassembled WGS sequence"/>
</dbReference>
<name>A0A2P6MUB7_9EUKA</name>
<dbReference type="EMBL" id="MDYQ01000020">
    <property type="protein sequence ID" value="PRP87412.1"/>
    <property type="molecule type" value="Genomic_DNA"/>
</dbReference>
<reference evidence="3 5" key="1">
    <citation type="journal article" date="2018" name="Genome Biol. Evol.">
        <title>Multiple Roots of Fruiting Body Formation in Amoebozoa.</title>
        <authorList>
            <person name="Hillmann F."/>
            <person name="Forbes G."/>
            <person name="Novohradska S."/>
            <person name="Ferling I."/>
            <person name="Riege K."/>
            <person name="Groth M."/>
            <person name="Westermann M."/>
            <person name="Marz M."/>
            <person name="Spaller T."/>
            <person name="Winckler T."/>
            <person name="Schaap P."/>
            <person name="Glockner G."/>
        </authorList>
    </citation>
    <scope>NUCLEOTIDE SEQUENCE [LARGE SCALE GENOMIC DNA]</scope>
    <source>
        <strain evidence="3 5">Jena</strain>
    </source>
</reference>
<dbReference type="AlphaFoldDB" id="A0A2P6MUB7"/>
<dbReference type="GO" id="GO:0034464">
    <property type="term" value="C:BBSome"/>
    <property type="evidence" value="ECO:0007669"/>
    <property type="project" value="InterPro"/>
</dbReference>
<feature type="compositionally biased region" description="Polar residues" evidence="2">
    <location>
        <begin position="78"/>
        <end position="108"/>
    </location>
</feature>
<comment type="caution">
    <text evidence="3">The sequence shown here is derived from an EMBL/GenBank/DDBJ whole genome shotgun (WGS) entry which is preliminary data.</text>
</comment>
<sequence length="529" mass="59399">MEPATLAYSRLKRRRFDECIQTCTELLQKNPLDQAVWYIKCRALTDVAFTDDTEMEEEGIAEILLDDNAIATAPRPGTSMQRPLSSANSQRPTSRGQSANRPLSSSGRPVSGYARPGTSSRPLSSAVNPNRLSTAMGGGRLNTARPVTSSGRFVRLGTASLLQRPGGEFIEVDRLNLKRYATRPALAKADVREVLSIYLLTFGHPLRALELCSVSLVESEHKDWFWKAQTGKAYYRLGLYRDAERFFLSSLKDQEMVSSYVWLSKIYQRLDRPATAMDILLKACETFPNEVTLTLAVARIHDAMNDADKAMDNYKAALTLDSYNVEAIASLASEYFYSEQPEMALRYYRRLLQMGVSSAELWNNLGLCCFHAQQYDMTLACFERALHLAQGDAAADVWYNLGQISLGIGDLGLAYQHFQIALSLNPSCAEAYNNLGVLELRKGNADQARSNLQLAAQNGPYLSEPLFNEALLSYQFGQLDESYQLIRKCTQLSPNHFECKELLESLDSHFVTHEATQLMQLEFQEELKY</sequence>
<accession>A0A2P6MUB7</accession>
<organism evidence="3 5">
    <name type="scientific">Planoprotostelium fungivorum</name>
    <dbReference type="NCBI Taxonomy" id="1890364"/>
    <lineage>
        <taxon>Eukaryota</taxon>
        <taxon>Amoebozoa</taxon>
        <taxon>Evosea</taxon>
        <taxon>Variosea</taxon>
        <taxon>Cavosteliida</taxon>
        <taxon>Cavosteliaceae</taxon>
        <taxon>Planoprotostelium</taxon>
    </lineage>
</organism>
<evidence type="ECO:0000313" key="3">
    <source>
        <dbReference type="EMBL" id="PRP75274.1"/>
    </source>
</evidence>
<dbReference type="PANTHER" id="PTHR44177:SF1">
    <property type="entry name" value="TETRATRICOPEPTIDE REPEAT PROTEIN 8"/>
    <property type="match status" value="1"/>
</dbReference>
<feature type="compositionally biased region" description="Polar residues" evidence="2">
    <location>
        <begin position="117"/>
        <end position="133"/>
    </location>
</feature>
<dbReference type="Pfam" id="PF13181">
    <property type="entry name" value="TPR_8"/>
    <property type="match status" value="2"/>
</dbReference>
<dbReference type="InterPro" id="IPR028796">
    <property type="entry name" value="BBS8"/>
</dbReference>
<dbReference type="GO" id="GO:1905515">
    <property type="term" value="P:non-motile cilium assembly"/>
    <property type="evidence" value="ECO:0007669"/>
    <property type="project" value="InterPro"/>
</dbReference>
<dbReference type="Pfam" id="PF13432">
    <property type="entry name" value="TPR_16"/>
    <property type="match status" value="1"/>
</dbReference>
<evidence type="ECO:0000256" key="1">
    <source>
        <dbReference type="PROSITE-ProRule" id="PRU00339"/>
    </source>
</evidence>
<dbReference type="CDD" id="cd21341">
    <property type="entry name" value="TTC8_N"/>
    <property type="match status" value="1"/>
</dbReference>
<dbReference type="InterPro" id="IPR019734">
    <property type="entry name" value="TPR_rpt"/>
</dbReference>
<dbReference type="SMART" id="SM00028">
    <property type="entry name" value="TPR"/>
    <property type="match status" value="7"/>
</dbReference>
<dbReference type="SUPFAM" id="SSF48452">
    <property type="entry name" value="TPR-like"/>
    <property type="match status" value="1"/>
</dbReference>
<dbReference type="InterPro" id="IPR011990">
    <property type="entry name" value="TPR-like_helical_dom_sf"/>
</dbReference>
<dbReference type="Pfam" id="PF00515">
    <property type="entry name" value="TPR_1"/>
    <property type="match status" value="1"/>
</dbReference>
<dbReference type="PROSITE" id="PS50005">
    <property type="entry name" value="TPR"/>
    <property type="match status" value="2"/>
</dbReference>
<keyword evidence="1" id="KW-0802">TPR repeat</keyword>
<feature type="repeat" description="TPR" evidence="1">
    <location>
        <begin position="359"/>
        <end position="392"/>
    </location>
</feature>
<evidence type="ECO:0000256" key="2">
    <source>
        <dbReference type="SAM" id="MobiDB-lite"/>
    </source>
</evidence>
<feature type="repeat" description="TPR" evidence="1">
    <location>
        <begin position="395"/>
        <end position="428"/>
    </location>
</feature>
<dbReference type="OrthoDB" id="421121at2759"/>
<protein>
    <submittedName>
        <fullName evidence="3">TRP protein for ciliary function</fullName>
    </submittedName>
</protein>
<dbReference type="Gene3D" id="1.25.40.10">
    <property type="entry name" value="Tetratricopeptide repeat domain"/>
    <property type="match status" value="2"/>
</dbReference>
<dbReference type="InParanoid" id="A0A2P6MUB7"/>
<feature type="region of interest" description="Disordered" evidence="2">
    <location>
        <begin position="72"/>
        <end position="144"/>
    </location>
</feature>